<dbReference type="EMBL" id="KZ345214">
    <property type="protein sequence ID" value="PIO74834.1"/>
    <property type="molecule type" value="Genomic_DNA"/>
</dbReference>
<dbReference type="AlphaFoldDB" id="A0A2G9UX88"/>
<dbReference type="OrthoDB" id="5792300at2759"/>
<reference evidence="1 2" key="1">
    <citation type="submission" date="2015-09" db="EMBL/GenBank/DDBJ databases">
        <title>Draft genome of the parasitic nematode Teladorsagia circumcincta isolate WARC Sus (inbred).</title>
        <authorList>
            <person name="Mitreva M."/>
        </authorList>
    </citation>
    <scope>NUCLEOTIDE SEQUENCE [LARGE SCALE GENOMIC DNA]</scope>
    <source>
        <strain evidence="1 2">S</strain>
    </source>
</reference>
<organism evidence="1 2">
    <name type="scientific">Teladorsagia circumcincta</name>
    <name type="common">Brown stomach worm</name>
    <name type="synonym">Ostertagia circumcincta</name>
    <dbReference type="NCBI Taxonomy" id="45464"/>
    <lineage>
        <taxon>Eukaryota</taxon>
        <taxon>Metazoa</taxon>
        <taxon>Ecdysozoa</taxon>
        <taxon>Nematoda</taxon>
        <taxon>Chromadorea</taxon>
        <taxon>Rhabditida</taxon>
        <taxon>Rhabditina</taxon>
        <taxon>Rhabditomorpha</taxon>
        <taxon>Strongyloidea</taxon>
        <taxon>Trichostrongylidae</taxon>
        <taxon>Teladorsagia</taxon>
    </lineage>
</organism>
<evidence type="ECO:0000313" key="1">
    <source>
        <dbReference type="EMBL" id="PIO74834.1"/>
    </source>
</evidence>
<dbReference type="Proteomes" id="UP000230423">
    <property type="component" value="Unassembled WGS sequence"/>
</dbReference>
<protein>
    <submittedName>
        <fullName evidence="1">Uncharacterized protein</fullName>
    </submittedName>
</protein>
<name>A0A2G9UX88_TELCI</name>
<evidence type="ECO:0000313" key="2">
    <source>
        <dbReference type="Proteomes" id="UP000230423"/>
    </source>
</evidence>
<proteinExistence type="predicted"/>
<keyword evidence="2" id="KW-1185">Reference proteome</keyword>
<gene>
    <name evidence="1" type="ORF">TELCIR_03143</name>
</gene>
<accession>A0A2G9UX88</accession>
<sequence length="93" mass="10777">MATTEEHLSAPFSQRSLCPSRFTGRSHVATIGISSVVQTIYVSVDQIYASRNRIRRTDSEQARIEMKSFEETKYLRRYSELNPLQARRHSIDN</sequence>